<feature type="domain" description="F-box" evidence="2">
    <location>
        <begin position="55"/>
        <end position="101"/>
    </location>
</feature>
<dbReference type="AlphaFoldDB" id="A0A553NBM7"/>
<reference evidence="3 4" key="1">
    <citation type="journal article" date="2018" name="Nat. Ecol. Evol.">
        <title>Genomic signatures of mitonuclear coevolution across populations of Tigriopus californicus.</title>
        <authorList>
            <person name="Barreto F.S."/>
            <person name="Watson E.T."/>
            <person name="Lima T.G."/>
            <person name="Willett C.S."/>
            <person name="Edmands S."/>
            <person name="Li W."/>
            <person name="Burton R.S."/>
        </authorList>
    </citation>
    <scope>NUCLEOTIDE SEQUENCE [LARGE SCALE GENOMIC DNA]</scope>
    <source>
        <strain evidence="3 4">San Diego</strain>
    </source>
</reference>
<dbReference type="InterPro" id="IPR036047">
    <property type="entry name" value="F-box-like_dom_sf"/>
</dbReference>
<dbReference type="Pfam" id="PF12937">
    <property type="entry name" value="F-box-like"/>
    <property type="match status" value="1"/>
</dbReference>
<dbReference type="EMBL" id="VCGU01000458">
    <property type="protein sequence ID" value="TRY62759.1"/>
    <property type="molecule type" value="Genomic_DNA"/>
</dbReference>
<dbReference type="InterPro" id="IPR001810">
    <property type="entry name" value="F-box_dom"/>
</dbReference>
<dbReference type="PANTHER" id="PTHR13318:SF190">
    <property type="entry name" value="PARTNER OF PAIRED, ISOFORM B"/>
    <property type="match status" value="1"/>
</dbReference>
<dbReference type="InterPro" id="IPR032675">
    <property type="entry name" value="LRR_dom_sf"/>
</dbReference>
<organism evidence="3 4">
    <name type="scientific">Tigriopus californicus</name>
    <name type="common">Marine copepod</name>
    <dbReference type="NCBI Taxonomy" id="6832"/>
    <lineage>
        <taxon>Eukaryota</taxon>
        <taxon>Metazoa</taxon>
        <taxon>Ecdysozoa</taxon>
        <taxon>Arthropoda</taxon>
        <taxon>Crustacea</taxon>
        <taxon>Multicrustacea</taxon>
        <taxon>Hexanauplia</taxon>
        <taxon>Copepoda</taxon>
        <taxon>Harpacticoida</taxon>
        <taxon>Harpacticidae</taxon>
        <taxon>Tigriopus</taxon>
    </lineage>
</organism>
<name>A0A553NBM7_TIGCA</name>
<dbReference type="OrthoDB" id="9856535at2759"/>
<dbReference type="GO" id="GO:0031146">
    <property type="term" value="P:SCF-dependent proteasomal ubiquitin-dependent protein catabolic process"/>
    <property type="evidence" value="ECO:0007669"/>
    <property type="project" value="TreeGrafter"/>
</dbReference>
<evidence type="ECO:0000313" key="4">
    <source>
        <dbReference type="Proteomes" id="UP000318571"/>
    </source>
</evidence>
<dbReference type="SUPFAM" id="SSF81383">
    <property type="entry name" value="F-box domain"/>
    <property type="match status" value="1"/>
</dbReference>
<keyword evidence="4" id="KW-1185">Reference proteome</keyword>
<protein>
    <recommendedName>
        <fullName evidence="2">F-box domain-containing protein</fullName>
    </recommendedName>
</protein>
<evidence type="ECO:0000313" key="3">
    <source>
        <dbReference type="EMBL" id="TRY62759.1"/>
    </source>
</evidence>
<gene>
    <name evidence="3" type="ORF">TCAL_10994</name>
</gene>
<dbReference type="STRING" id="6832.A0A553NBM7"/>
<dbReference type="PANTHER" id="PTHR13318">
    <property type="entry name" value="PARTNER OF PAIRED, ISOFORM B-RELATED"/>
    <property type="match status" value="1"/>
</dbReference>
<dbReference type="PROSITE" id="PS50181">
    <property type="entry name" value="FBOX"/>
    <property type="match status" value="1"/>
</dbReference>
<dbReference type="Gene3D" id="3.80.10.10">
    <property type="entry name" value="Ribonuclease Inhibitor"/>
    <property type="match status" value="1"/>
</dbReference>
<sequence length="390" mass="43424">MSDEDSSTVSPPPSKRIRLAPKNLAPSSASSTTPESVSNGSKGSHQPAVSLQPWLSYFDFISDDVLLYLLSHLQALDLCRIAQTSERLHRISLDPSLWEKVVVQSSEQPRKPVGVRELTHVIKQMTNRTRSVTIAGFLKAEALRTNLTSTALKLIGVKAPHVEELILDACVMDSKKTPLSDIPRTLTRLALPNCEVMNLPREHGFFKGIDTLFKSLRVLDLTNNRWVSNHSIMAICKLQHLEELNLLGCVRIGETFAYSALATKFGFPKLTKLDMRNTSITDSEVSCYGRLSHLKEYLVGRSSADMNASCFGEGDGQLSSRGILSLFIQPLKLEKLVMTHCDLDNRHMEVVGVHGKNLKLIDFRGTQVDLDGYNELRKHLPNCEILYGSD</sequence>
<evidence type="ECO:0000256" key="1">
    <source>
        <dbReference type="SAM" id="MobiDB-lite"/>
    </source>
</evidence>
<dbReference type="Gene3D" id="1.20.1280.50">
    <property type="match status" value="1"/>
</dbReference>
<feature type="compositionally biased region" description="Low complexity" evidence="1">
    <location>
        <begin position="25"/>
        <end position="38"/>
    </location>
</feature>
<feature type="region of interest" description="Disordered" evidence="1">
    <location>
        <begin position="1"/>
        <end position="45"/>
    </location>
</feature>
<accession>A0A553NBM7</accession>
<evidence type="ECO:0000259" key="2">
    <source>
        <dbReference type="PROSITE" id="PS50181"/>
    </source>
</evidence>
<dbReference type="Proteomes" id="UP000318571">
    <property type="component" value="Chromosome 10"/>
</dbReference>
<dbReference type="SUPFAM" id="SSF52047">
    <property type="entry name" value="RNI-like"/>
    <property type="match status" value="1"/>
</dbReference>
<comment type="caution">
    <text evidence="3">The sequence shown here is derived from an EMBL/GenBank/DDBJ whole genome shotgun (WGS) entry which is preliminary data.</text>
</comment>
<dbReference type="GO" id="GO:0019005">
    <property type="term" value="C:SCF ubiquitin ligase complex"/>
    <property type="evidence" value="ECO:0007669"/>
    <property type="project" value="TreeGrafter"/>
</dbReference>
<proteinExistence type="predicted"/>
<dbReference type="OMA" id="CDRKVIN"/>